<comment type="caution">
    <text evidence="1">The sequence shown here is derived from an EMBL/GenBank/DDBJ whole genome shotgun (WGS) entry which is preliminary data.</text>
</comment>
<dbReference type="InterPro" id="IPR036866">
    <property type="entry name" value="RibonucZ/Hydroxyglut_hydro"/>
</dbReference>
<feature type="non-terminal residue" evidence="1">
    <location>
        <position position="118"/>
    </location>
</feature>
<evidence type="ECO:0000313" key="1">
    <source>
        <dbReference type="EMBL" id="GAJ08815.1"/>
    </source>
</evidence>
<dbReference type="PANTHER" id="PTHR13754">
    <property type="entry name" value="METALLO-BETA-LACTAMASE SUPERFAMILY PROTEIN"/>
    <property type="match status" value="1"/>
</dbReference>
<dbReference type="InterPro" id="IPR052926">
    <property type="entry name" value="Metallo-beta-lactamase_dom"/>
</dbReference>
<organism evidence="1">
    <name type="scientific">marine sediment metagenome</name>
    <dbReference type="NCBI Taxonomy" id="412755"/>
    <lineage>
        <taxon>unclassified sequences</taxon>
        <taxon>metagenomes</taxon>
        <taxon>ecological metagenomes</taxon>
    </lineage>
</organism>
<dbReference type="GO" id="GO:0016740">
    <property type="term" value="F:transferase activity"/>
    <property type="evidence" value="ECO:0007669"/>
    <property type="project" value="TreeGrafter"/>
</dbReference>
<accession>X1VKY1</accession>
<name>X1VKY1_9ZZZZ</name>
<reference evidence="1" key="1">
    <citation type="journal article" date="2014" name="Front. Microbiol.">
        <title>High frequency of phylogenetically diverse reductive dehalogenase-homologous genes in deep subseafloor sedimentary metagenomes.</title>
        <authorList>
            <person name="Kawai M."/>
            <person name="Futagami T."/>
            <person name="Toyoda A."/>
            <person name="Takaki Y."/>
            <person name="Nishi S."/>
            <person name="Hori S."/>
            <person name="Arai W."/>
            <person name="Tsubouchi T."/>
            <person name="Morono Y."/>
            <person name="Uchiyama I."/>
            <person name="Ito T."/>
            <person name="Fujiyama A."/>
            <person name="Inagaki F."/>
            <person name="Takami H."/>
        </authorList>
    </citation>
    <scope>NUCLEOTIDE SEQUENCE</scope>
    <source>
        <strain evidence="1">Expedition CK06-06</strain>
    </source>
</reference>
<dbReference type="AlphaFoldDB" id="X1VKY1"/>
<dbReference type="PANTHER" id="PTHR13754:SF13">
    <property type="entry name" value="METALLO-BETA-LACTAMASE SUPERFAMILY PROTEIN (AFU_ORTHOLOGUE AFUA_3G07630)"/>
    <property type="match status" value="1"/>
</dbReference>
<gene>
    <name evidence="1" type="ORF">S12H4_52543</name>
</gene>
<protein>
    <recommendedName>
        <fullName evidence="2">Metallo-beta-lactamase domain-containing protein</fullName>
    </recommendedName>
</protein>
<sequence length="118" mass="13872">MIQIEIILLTNNIVLPFQQLKQDYQLDFIELNKLFATRSLAEHGLGFLINVYEVQDSDNSTNSKLLKKIIFDTGGPNLTFLHNSDLRGYQFYDTDMIILSHWHYDHSGWITKNIRKNR</sequence>
<proteinExistence type="predicted"/>
<evidence type="ECO:0008006" key="2">
    <source>
        <dbReference type="Google" id="ProtNLM"/>
    </source>
</evidence>
<dbReference type="Gene3D" id="3.60.15.10">
    <property type="entry name" value="Ribonuclease Z/Hydroxyacylglutathione hydrolase-like"/>
    <property type="match status" value="1"/>
</dbReference>
<dbReference type="SUPFAM" id="SSF56281">
    <property type="entry name" value="Metallo-hydrolase/oxidoreductase"/>
    <property type="match status" value="1"/>
</dbReference>
<dbReference type="EMBL" id="BARW01033350">
    <property type="protein sequence ID" value="GAJ08815.1"/>
    <property type="molecule type" value="Genomic_DNA"/>
</dbReference>